<dbReference type="Proteomes" id="UP000219338">
    <property type="component" value="Unassembled WGS sequence"/>
</dbReference>
<name>A0A284S336_ARMOS</name>
<dbReference type="AlphaFoldDB" id="A0A284S336"/>
<dbReference type="InterPro" id="IPR045339">
    <property type="entry name" value="DUF6534"/>
</dbReference>
<feature type="transmembrane region" description="Helical" evidence="1">
    <location>
        <begin position="20"/>
        <end position="43"/>
    </location>
</feature>
<feature type="domain" description="DUF6534" evidence="2">
    <location>
        <begin position="30"/>
        <end position="116"/>
    </location>
</feature>
<reference evidence="4" key="1">
    <citation type="journal article" date="2017" name="Nat. Ecol. Evol.">
        <title>Genome expansion and lineage-specific genetic innovations in the forest pathogenic fungi Armillaria.</title>
        <authorList>
            <person name="Sipos G."/>
            <person name="Prasanna A.N."/>
            <person name="Walter M.C."/>
            <person name="O'Connor E."/>
            <person name="Balint B."/>
            <person name="Krizsan K."/>
            <person name="Kiss B."/>
            <person name="Hess J."/>
            <person name="Varga T."/>
            <person name="Slot J."/>
            <person name="Riley R."/>
            <person name="Boka B."/>
            <person name="Rigling D."/>
            <person name="Barry K."/>
            <person name="Lee J."/>
            <person name="Mihaltcheva S."/>
            <person name="LaButti K."/>
            <person name="Lipzen A."/>
            <person name="Waldron R."/>
            <person name="Moloney N.M."/>
            <person name="Sperisen C."/>
            <person name="Kredics L."/>
            <person name="Vagvoelgyi C."/>
            <person name="Patrignani A."/>
            <person name="Fitzpatrick D."/>
            <person name="Nagy I."/>
            <person name="Doyle S."/>
            <person name="Anderson J.B."/>
            <person name="Grigoriev I.V."/>
            <person name="Gueldener U."/>
            <person name="Muensterkoetter M."/>
            <person name="Nagy L.G."/>
        </authorList>
    </citation>
    <scope>NUCLEOTIDE SEQUENCE [LARGE SCALE GENOMIC DNA]</scope>
    <source>
        <strain evidence="4">C18/9</strain>
    </source>
</reference>
<feature type="transmembrane region" description="Helical" evidence="1">
    <location>
        <begin position="64"/>
        <end position="85"/>
    </location>
</feature>
<accession>A0A284S336</accession>
<dbReference type="Pfam" id="PF20152">
    <property type="entry name" value="DUF6534"/>
    <property type="match status" value="1"/>
</dbReference>
<keyword evidence="1" id="KW-1133">Transmembrane helix</keyword>
<dbReference type="OrthoDB" id="2745105at2759"/>
<protein>
    <recommendedName>
        <fullName evidence="2">DUF6534 domain-containing protein</fullName>
    </recommendedName>
</protein>
<keyword evidence="4" id="KW-1185">Reference proteome</keyword>
<dbReference type="EMBL" id="FUEG01000028">
    <property type="protein sequence ID" value="SJL15377.1"/>
    <property type="molecule type" value="Genomic_DNA"/>
</dbReference>
<keyword evidence="1" id="KW-0472">Membrane</keyword>
<feature type="transmembrane region" description="Helical" evidence="1">
    <location>
        <begin position="91"/>
        <end position="112"/>
    </location>
</feature>
<evidence type="ECO:0000259" key="2">
    <source>
        <dbReference type="Pfam" id="PF20152"/>
    </source>
</evidence>
<gene>
    <name evidence="3" type="ORF">ARMOST_18872</name>
</gene>
<keyword evidence="1" id="KW-0812">Transmembrane</keyword>
<dbReference type="OMA" id="FWDISGA"/>
<sequence>MAYEIYMTSNFWDISGAKMAIYIVFSTFSATDLVIALMMYYYLQKSRAATSVSSTASRLLSLMRIVLMSGLATSACSLLTLITYIVWPNTLIFLGIKFVVPKLYINSLLAMLNYRRKQHEVDTSNAGRPAPAVFRIAPHSTEDSTPQTNIHFPLSKIQDVRPFEEKLDRSEGNPDYNPV</sequence>
<proteinExistence type="predicted"/>
<evidence type="ECO:0000313" key="3">
    <source>
        <dbReference type="EMBL" id="SJL15377.1"/>
    </source>
</evidence>
<organism evidence="3 4">
    <name type="scientific">Armillaria ostoyae</name>
    <name type="common">Armillaria root rot fungus</name>
    <dbReference type="NCBI Taxonomy" id="47428"/>
    <lineage>
        <taxon>Eukaryota</taxon>
        <taxon>Fungi</taxon>
        <taxon>Dikarya</taxon>
        <taxon>Basidiomycota</taxon>
        <taxon>Agaricomycotina</taxon>
        <taxon>Agaricomycetes</taxon>
        <taxon>Agaricomycetidae</taxon>
        <taxon>Agaricales</taxon>
        <taxon>Marasmiineae</taxon>
        <taxon>Physalacriaceae</taxon>
        <taxon>Armillaria</taxon>
    </lineage>
</organism>
<evidence type="ECO:0000313" key="4">
    <source>
        <dbReference type="Proteomes" id="UP000219338"/>
    </source>
</evidence>
<evidence type="ECO:0000256" key="1">
    <source>
        <dbReference type="SAM" id="Phobius"/>
    </source>
</evidence>